<dbReference type="FunFam" id="3.20.20.80:FF:000064">
    <property type="entry name" value="Oligo-1,6-glucosidase"/>
    <property type="match status" value="2"/>
</dbReference>
<dbReference type="Pfam" id="PF00128">
    <property type="entry name" value="Alpha-amylase"/>
    <property type="match status" value="1"/>
</dbReference>
<evidence type="ECO:0000313" key="6">
    <source>
        <dbReference type="Proteomes" id="UP000824200"/>
    </source>
</evidence>
<evidence type="ECO:0000256" key="1">
    <source>
        <dbReference type="ARBA" id="ARBA00008061"/>
    </source>
</evidence>
<dbReference type="GO" id="GO:0004556">
    <property type="term" value="F:alpha-amylase activity"/>
    <property type="evidence" value="ECO:0007669"/>
    <property type="project" value="TreeGrafter"/>
</dbReference>
<dbReference type="PANTHER" id="PTHR10357:SF184">
    <property type="entry name" value="OLIGO-1,6-GLUCOSIDASE 1"/>
    <property type="match status" value="1"/>
</dbReference>
<dbReference type="SUPFAM" id="SSF51445">
    <property type="entry name" value="(Trans)glycosidases"/>
    <property type="match status" value="1"/>
</dbReference>
<dbReference type="Gene3D" id="2.60.40.1180">
    <property type="entry name" value="Golgi alpha-mannosidase II"/>
    <property type="match status" value="1"/>
</dbReference>
<dbReference type="AlphaFoldDB" id="A0A9D1J8F2"/>
<dbReference type="CDD" id="cd11333">
    <property type="entry name" value="AmyAc_SI_OligoGlu_DGase"/>
    <property type="match status" value="1"/>
</dbReference>
<dbReference type="FunFam" id="2.60.40.1180:FF:000007">
    <property type="entry name" value="Sucrose isomerase"/>
    <property type="match status" value="1"/>
</dbReference>
<protein>
    <submittedName>
        <fullName evidence="5">Alpha-glucosidase</fullName>
    </submittedName>
</protein>
<dbReference type="Gene3D" id="3.20.20.80">
    <property type="entry name" value="Glycosidases"/>
    <property type="match status" value="1"/>
</dbReference>
<gene>
    <name evidence="5" type="ORF">IAC95_02965</name>
</gene>
<keyword evidence="2" id="KW-0378">Hydrolase</keyword>
<dbReference type="Gene3D" id="3.90.400.10">
    <property type="entry name" value="Oligo-1,6-glucosidase, Domain 2"/>
    <property type="match status" value="1"/>
</dbReference>
<comment type="similarity">
    <text evidence="1">Belongs to the glycosyl hydrolase 13 family.</text>
</comment>
<accession>A0A9D1J8F2</accession>
<keyword evidence="3" id="KW-0326">Glycosidase</keyword>
<sequence>MKNKWYKESVFYQIYPRSFKDSNGDGTGDIRGIISKIDYLKDLGIDAIWFSPLYASPNADYGYDISDYKAINPEYGTMQDFDEMVALLHQKGIRVIMDLVINHTSDKHEWFLQSRSSTDNKYRNYYYWKDGRGKDGKKPPNNWTSFFLGSAWQYDEKTKQWYLHLFDKNQPDLNYFNPEVMREIKEILRFWLDKGVDGFRCDVITLLSKTEGLPNGRPSLAITGAEHFIDGKRMPQLLQQLQEVLRQYDAFTVGESVFITVDKALKYTSEDNQLLTTIFAFDHVSADNYFGVKQLVRKFSLKSLKKSISRWQNGLYGKAWNTLYWENHDQARIVGRYCSATNHREEGAKMLGTVLLTLSGTPFIYQGQEFGTTSPRMQNIDDYKDVETHRSYKLLSKIFGKKNAMKRMAYCSRDNARTPMQWNDSKNAGFTDGESTWLKVNPNYVQINAEKAEKDQQSVLHYYKKLIALRKSDKAFVYGRYTDLMPRHGKILCYLRESQFGTLLVVNNFCQNPTRWKLPKQISKNVECYRLVTSNYADTPQTPVCGTLRPYESAVYKLDK</sequence>
<dbReference type="NCBIfam" id="NF008183">
    <property type="entry name" value="PRK10933.1"/>
    <property type="match status" value="1"/>
</dbReference>
<evidence type="ECO:0000259" key="4">
    <source>
        <dbReference type="SMART" id="SM00642"/>
    </source>
</evidence>
<dbReference type="Proteomes" id="UP000824200">
    <property type="component" value="Unassembled WGS sequence"/>
</dbReference>
<feature type="domain" description="Glycosyl hydrolase family 13 catalytic" evidence="4">
    <location>
        <begin position="13"/>
        <end position="417"/>
    </location>
</feature>
<name>A0A9D1J8F2_9BACT</name>
<dbReference type="GO" id="GO:0009313">
    <property type="term" value="P:oligosaccharide catabolic process"/>
    <property type="evidence" value="ECO:0007669"/>
    <property type="project" value="TreeGrafter"/>
</dbReference>
<evidence type="ECO:0000256" key="3">
    <source>
        <dbReference type="ARBA" id="ARBA00023295"/>
    </source>
</evidence>
<dbReference type="InterPro" id="IPR006047">
    <property type="entry name" value="GH13_cat_dom"/>
</dbReference>
<proteinExistence type="inferred from homology"/>
<dbReference type="EMBL" id="DVHL01000026">
    <property type="protein sequence ID" value="HIR65827.1"/>
    <property type="molecule type" value="Genomic_DNA"/>
</dbReference>
<evidence type="ECO:0000313" key="5">
    <source>
        <dbReference type="EMBL" id="HIR65827.1"/>
    </source>
</evidence>
<dbReference type="PANTHER" id="PTHR10357">
    <property type="entry name" value="ALPHA-AMYLASE FAMILY MEMBER"/>
    <property type="match status" value="1"/>
</dbReference>
<dbReference type="FunFam" id="3.90.400.10:FF:000002">
    <property type="entry name" value="Sucrose isomerase"/>
    <property type="match status" value="1"/>
</dbReference>
<organism evidence="5 6">
    <name type="scientific">Candidatus Fimimonas gallinarum</name>
    <dbReference type="NCBI Taxonomy" id="2840821"/>
    <lineage>
        <taxon>Bacteria</taxon>
        <taxon>Pseudomonadati</taxon>
        <taxon>Myxococcota</taxon>
        <taxon>Myxococcia</taxon>
        <taxon>Myxococcales</taxon>
        <taxon>Cystobacterineae</taxon>
        <taxon>Myxococcaceae</taxon>
        <taxon>Myxococcaceae incertae sedis</taxon>
        <taxon>Candidatus Fimimonas</taxon>
    </lineage>
</organism>
<reference evidence="5" key="2">
    <citation type="journal article" date="2021" name="PeerJ">
        <title>Extensive microbial diversity within the chicken gut microbiome revealed by metagenomics and culture.</title>
        <authorList>
            <person name="Gilroy R."/>
            <person name="Ravi A."/>
            <person name="Getino M."/>
            <person name="Pursley I."/>
            <person name="Horton D.L."/>
            <person name="Alikhan N.F."/>
            <person name="Baker D."/>
            <person name="Gharbi K."/>
            <person name="Hall N."/>
            <person name="Watson M."/>
            <person name="Adriaenssens E.M."/>
            <person name="Foster-Nyarko E."/>
            <person name="Jarju S."/>
            <person name="Secka A."/>
            <person name="Antonio M."/>
            <person name="Oren A."/>
            <person name="Chaudhuri R.R."/>
            <person name="La Ragione R."/>
            <person name="Hildebrand F."/>
            <person name="Pallen M.J."/>
        </authorList>
    </citation>
    <scope>NUCLEOTIDE SEQUENCE</scope>
    <source>
        <strain evidence="5">CHK121-14286</strain>
    </source>
</reference>
<dbReference type="SMART" id="SM00642">
    <property type="entry name" value="Aamy"/>
    <property type="match status" value="1"/>
</dbReference>
<evidence type="ECO:0000256" key="2">
    <source>
        <dbReference type="ARBA" id="ARBA00022801"/>
    </source>
</evidence>
<dbReference type="SUPFAM" id="SSF51011">
    <property type="entry name" value="Glycosyl hydrolase domain"/>
    <property type="match status" value="1"/>
</dbReference>
<comment type="caution">
    <text evidence="5">The sequence shown here is derived from an EMBL/GenBank/DDBJ whole genome shotgun (WGS) entry which is preliminary data.</text>
</comment>
<dbReference type="InterPro" id="IPR045857">
    <property type="entry name" value="O16G_dom_2"/>
</dbReference>
<dbReference type="InterPro" id="IPR017853">
    <property type="entry name" value="GH"/>
</dbReference>
<dbReference type="InterPro" id="IPR013780">
    <property type="entry name" value="Glyco_hydro_b"/>
</dbReference>
<reference evidence="5" key="1">
    <citation type="submission" date="2020-10" db="EMBL/GenBank/DDBJ databases">
        <authorList>
            <person name="Gilroy R."/>
        </authorList>
    </citation>
    <scope>NUCLEOTIDE SEQUENCE</scope>
    <source>
        <strain evidence="5">CHK121-14286</strain>
    </source>
</reference>